<sequence length="523" mass="58280">MNNRTISNFLALIAALAFTSTATAQDRPNILVLWGDDIGVWNTSAYNRGGMGYMTPNIDSIANDGALFTDMYAQQSCTAGRASFILGQQPFRTGLLTIGMPGSDQGIPDWAPTIADLLKDQGYTTGQFGKNHLGDQDKHLPTAHGFDEFFGNLYHLNAEEEPETYYYPKDPKFHEEYGPRGVMHSYADGKIEDTGPLTRKRMETVDGEFGAAAKDFMARSVKADKPFFVWMNFTRMHVWTRMQEKYRGITGIGIYADGMVELDDMVGSFLQELIDLGVDDNTIVIFSTDNGAEKFTFPDGGASPYHGEKGTTWEGGMRVPQMVRWPGTIEPGTIFNDTMSQEDWMPTLLAAAGVPDVKEKLASKKGYKANDKSFRVHLDGYNFKPYFEGKEENGPRREIMYFAASGMLNAIRVDDWKLAFATERGAINTAFRETPAWPVITNLRADPFESASRESGMYVRWYVDNMWLMVPAQGFVQKFFGSIDDYPFQPGGSLSASNIGYGTLEGQKALGNLKKLLNTTIQN</sequence>
<dbReference type="AlphaFoldDB" id="A0A7D9H3W9"/>
<dbReference type="PANTHER" id="PTHR43751">
    <property type="entry name" value="SULFATASE"/>
    <property type="match status" value="1"/>
</dbReference>
<organism evidence="3">
    <name type="scientific">uncultured Woeseiaceae bacterium</name>
    <dbReference type="NCBI Taxonomy" id="1983305"/>
    <lineage>
        <taxon>Bacteria</taxon>
        <taxon>Pseudomonadati</taxon>
        <taxon>Pseudomonadota</taxon>
        <taxon>Gammaproteobacteria</taxon>
        <taxon>Woeseiales</taxon>
        <taxon>Woeseiaceae</taxon>
        <taxon>environmental samples</taxon>
    </lineage>
</organism>
<gene>
    <name evidence="3" type="ORF">JTBM06_V1_110022</name>
</gene>
<dbReference type="Gene3D" id="3.40.720.10">
    <property type="entry name" value="Alkaline Phosphatase, subunit A"/>
    <property type="match status" value="1"/>
</dbReference>
<dbReference type="PANTHER" id="PTHR43751:SF2">
    <property type="entry name" value="SULFATASE N-TERMINAL DOMAIN-CONTAINING PROTEIN"/>
    <property type="match status" value="1"/>
</dbReference>
<dbReference type="Gene3D" id="3.30.1120.10">
    <property type="match status" value="1"/>
</dbReference>
<evidence type="ECO:0000313" key="3">
    <source>
        <dbReference type="EMBL" id="VUX55793.1"/>
    </source>
</evidence>
<feature type="chain" id="PRO_5028279144" evidence="1">
    <location>
        <begin position="25"/>
        <end position="523"/>
    </location>
</feature>
<dbReference type="CDD" id="cd16142">
    <property type="entry name" value="ARS_like"/>
    <property type="match status" value="1"/>
</dbReference>
<dbReference type="Pfam" id="PF00884">
    <property type="entry name" value="Sulfatase"/>
    <property type="match status" value="1"/>
</dbReference>
<protein>
    <submittedName>
        <fullName evidence="3">Arylsulfatase A</fullName>
    </submittedName>
</protein>
<dbReference type="InterPro" id="IPR052701">
    <property type="entry name" value="GAG_Ulvan_Degrading_Sulfatases"/>
</dbReference>
<feature type="domain" description="Sulfatase N-terminal" evidence="2">
    <location>
        <begin position="28"/>
        <end position="354"/>
    </location>
</feature>
<accession>A0A7D9H3W9</accession>
<dbReference type="InterPro" id="IPR017850">
    <property type="entry name" value="Alkaline_phosphatase_core_sf"/>
</dbReference>
<dbReference type="SUPFAM" id="SSF53649">
    <property type="entry name" value="Alkaline phosphatase-like"/>
    <property type="match status" value="1"/>
</dbReference>
<name>A0A7D9H3W9_9GAMM</name>
<evidence type="ECO:0000256" key="1">
    <source>
        <dbReference type="SAM" id="SignalP"/>
    </source>
</evidence>
<dbReference type="EMBL" id="LR633967">
    <property type="protein sequence ID" value="VUX55793.1"/>
    <property type="molecule type" value="Genomic_DNA"/>
</dbReference>
<evidence type="ECO:0000259" key="2">
    <source>
        <dbReference type="Pfam" id="PF00884"/>
    </source>
</evidence>
<proteinExistence type="predicted"/>
<keyword evidence="1" id="KW-0732">Signal</keyword>
<dbReference type="InterPro" id="IPR000917">
    <property type="entry name" value="Sulfatase_N"/>
</dbReference>
<feature type="signal peptide" evidence="1">
    <location>
        <begin position="1"/>
        <end position="24"/>
    </location>
</feature>
<reference evidence="3" key="1">
    <citation type="submission" date="2019-07" db="EMBL/GenBank/DDBJ databases">
        <authorList>
            <person name="Weber M."/>
            <person name="Kostadinov I."/>
            <person name="Kostadinov D I."/>
        </authorList>
    </citation>
    <scope>NUCLEOTIDE SEQUENCE</scope>
    <source>
        <strain evidence="3">Gfbio:sag-sample-m06:053724c1-46a9-4a36-b237-ea2bf867836b</strain>
    </source>
</reference>